<evidence type="ECO:0000313" key="5">
    <source>
        <dbReference type="EMBL" id="ADY55307.1"/>
    </source>
</evidence>
<dbReference type="GO" id="GO:0006808">
    <property type="term" value="P:regulation of nitrogen utilization"/>
    <property type="evidence" value="ECO:0007669"/>
    <property type="project" value="InterPro"/>
</dbReference>
<proteinExistence type="predicted"/>
<dbReference type="PRINTS" id="PR00340">
    <property type="entry name" value="PIIGLNB"/>
</dbReference>
<dbReference type="KEGG" id="sgy:Sgly_0966"/>
<dbReference type="OrthoDB" id="9802729at2"/>
<reference evidence="6" key="2">
    <citation type="submission" date="2011-02" db="EMBL/GenBank/DDBJ databases">
        <title>The complete genome of Syntrophobotulus glycolicus DSM 8271.</title>
        <authorList>
            <person name="Lucas S."/>
            <person name="Copeland A."/>
            <person name="Lapidus A."/>
            <person name="Bruce D."/>
            <person name="Goodwin L."/>
            <person name="Pitluck S."/>
            <person name="Kyrpides N."/>
            <person name="Mavromatis K."/>
            <person name="Pagani I."/>
            <person name="Ivanova N."/>
            <person name="Mikhailova N."/>
            <person name="Chertkov O."/>
            <person name="Held B."/>
            <person name="Detter J.C."/>
            <person name="Tapia R."/>
            <person name="Han C."/>
            <person name="Land M."/>
            <person name="Hauser L."/>
            <person name="Markowitz V."/>
            <person name="Cheng J.-F."/>
            <person name="Hugenholtz P."/>
            <person name="Woyke T."/>
            <person name="Wu D."/>
            <person name="Spring S."/>
            <person name="Schroeder M."/>
            <person name="Brambilla E."/>
            <person name="Klenk H.-P."/>
            <person name="Eisen J.A."/>
        </authorList>
    </citation>
    <scope>NUCLEOTIDE SEQUENCE [LARGE SCALE GENOMIC DNA]</scope>
    <source>
        <strain evidence="6">DSM 8271 / FlGlyR</strain>
    </source>
</reference>
<dbReference type="PANTHER" id="PTHR30115">
    <property type="entry name" value="NITROGEN REGULATORY PROTEIN P-II"/>
    <property type="match status" value="1"/>
</dbReference>
<keyword evidence="3" id="KW-0804">Transcription</keyword>
<dbReference type="AlphaFoldDB" id="F0T2I9"/>
<dbReference type="InterPro" id="IPR002187">
    <property type="entry name" value="N-reg_PII"/>
</dbReference>
<keyword evidence="2" id="KW-0805">Transcription regulation</keyword>
<dbReference type="SMART" id="SM00938">
    <property type="entry name" value="P-II"/>
    <property type="match status" value="1"/>
</dbReference>
<dbReference type="GO" id="GO:0005829">
    <property type="term" value="C:cytosol"/>
    <property type="evidence" value="ECO:0007669"/>
    <property type="project" value="TreeGrafter"/>
</dbReference>
<evidence type="ECO:0000256" key="4">
    <source>
        <dbReference type="ARBA" id="ARBA00023231"/>
    </source>
</evidence>
<organism evidence="5 6">
    <name type="scientific">Syntrophobotulus glycolicus (strain DSM 8271 / FlGlyR)</name>
    <dbReference type="NCBI Taxonomy" id="645991"/>
    <lineage>
        <taxon>Bacteria</taxon>
        <taxon>Bacillati</taxon>
        <taxon>Bacillota</taxon>
        <taxon>Clostridia</taxon>
        <taxon>Eubacteriales</taxon>
        <taxon>Desulfitobacteriaceae</taxon>
        <taxon>Syntrophobotulus</taxon>
    </lineage>
</organism>
<dbReference type="PROSITE" id="PS51343">
    <property type="entry name" value="PII_GLNB_DOM"/>
    <property type="match status" value="1"/>
</dbReference>
<comment type="function">
    <text evidence="1">Could be involved in the regulation of nitrogen fixation.</text>
</comment>
<keyword evidence="4" id="KW-0535">Nitrogen fixation</keyword>
<dbReference type="eggNOG" id="COG0347">
    <property type="taxonomic scope" value="Bacteria"/>
</dbReference>
<dbReference type="Pfam" id="PF00543">
    <property type="entry name" value="P-II"/>
    <property type="match status" value="1"/>
</dbReference>
<dbReference type="HOGENOM" id="CLU_082268_0_1_9"/>
<evidence type="ECO:0000256" key="3">
    <source>
        <dbReference type="ARBA" id="ARBA00023163"/>
    </source>
</evidence>
<dbReference type="InterPro" id="IPR011322">
    <property type="entry name" value="N-reg_PII-like_a/b"/>
</dbReference>
<sequence length="108" mass="11824">MKMVKAVIRPEKFYDVLYALNEAGFSAATRFGVLGRGKQNGLKAGAVSYDEIPKEMMIIVVEDQDEQKVCDVIMQNARTGLKGAYGDGKIIVTTVDTVYTISSGEKKL</sequence>
<keyword evidence="6" id="KW-1185">Reference proteome</keyword>
<evidence type="ECO:0000256" key="2">
    <source>
        <dbReference type="ARBA" id="ARBA00023015"/>
    </source>
</evidence>
<protein>
    <submittedName>
        <fullName evidence="5">Nitrogen regulatory protein P-II</fullName>
    </submittedName>
</protein>
<dbReference type="SUPFAM" id="SSF54913">
    <property type="entry name" value="GlnB-like"/>
    <property type="match status" value="1"/>
</dbReference>
<gene>
    <name evidence="5" type="ordered locus">Sgly_0966</name>
</gene>
<dbReference type="STRING" id="645991.Sgly_0966"/>
<name>F0T2I9_SYNGF</name>
<reference evidence="5 6" key="1">
    <citation type="journal article" date="2011" name="Stand. Genomic Sci.">
        <title>Complete genome sequence of Syntrophobotulus glycolicus type strain (FlGlyR).</title>
        <authorList>
            <person name="Han C."/>
            <person name="Mwirichia R."/>
            <person name="Chertkov O."/>
            <person name="Held B."/>
            <person name="Lapidus A."/>
            <person name="Nolan M."/>
            <person name="Lucas S."/>
            <person name="Hammon N."/>
            <person name="Deshpande S."/>
            <person name="Cheng J.F."/>
            <person name="Tapia R."/>
            <person name="Goodwin L."/>
            <person name="Pitluck S."/>
            <person name="Huntemann M."/>
            <person name="Liolios K."/>
            <person name="Ivanova N."/>
            <person name="Pagani I."/>
            <person name="Mavromatis K."/>
            <person name="Ovchinikova G."/>
            <person name="Pati A."/>
            <person name="Chen A."/>
            <person name="Palaniappan K."/>
            <person name="Land M."/>
            <person name="Hauser L."/>
            <person name="Brambilla E.M."/>
            <person name="Rohde M."/>
            <person name="Spring S."/>
            <person name="Sikorski J."/>
            <person name="Goker M."/>
            <person name="Woyke T."/>
            <person name="Bristow J."/>
            <person name="Eisen J.A."/>
            <person name="Markowitz V."/>
            <person name="Hugenholtz P."/>
            <person name="Kyrpides N.C."/>
            <person name="Klenk H.P."/>
            <person name="Detter J.C."/>
        </authorList>
    </citation>
    <scope>NUCLEOTIDE SEQUENCE [LARGE SCALE GENOMIC DNA]</scope>
    <source>
        <strain evidence="6">DSM 8271 / FlGlyR</strain>
    </source>
</reference>
<dbReference type="PANTHER" id="PTHR30115:SF13">
    <property type="entry name" value="PII-LIKE PROTEIN GLNBI"/>
    <property type="match status" value="1"/>
</dbReference>
<dbReference type="Proteomes" id="UP000007488">
    <property type="component" value="Chromosome"/>
</dbReference>
<evidence type="ECO:0000256" key="1">
    <source>
        <dbReference type="ARBA" id="ARBA00002440"/>
    </source>
</evidence>
<dbReference type="GO" id="GO:0030234">
    <property type="term" value="F:enzyme regulator activity"/>
    <property type="evidence" value="ECO:0007669"/>
    <property type="project" value="InterPro"/>
</dbReference>
<dbReference type="InterPro" id="IPR015867">
    <property type="entry name" value="N-reg_PII/ATP_PRibTrfase_C"/>
</dbReference>
<dbReference type="GO" id="GO:0005524">
    <property type="term" value="F:ATP binding"/>
    <property type="evidence" value="ECO:0007669"/>
    <property type="project" value="TreeGrafter"/>
</dbReference>
<dbReference type="RefSeq" id="WP_013624178.1">
    <property type="nucleotide sequence ID" value="NC_015172.1"/>
</dbReference>
<dbReference type="EMBL" id="CP002547">
    <property type="protein sequence ID" value="ADY55307.1"/>
    <property type="molecule type" value="Genomic_DNA"/>
</dbReference>
<accession>F0T2I9</accession>
<dbReference type="Gene3D" id="3.30.70.120">
    <property type="match status" value="1"/>
</dbReference>
<evidence type="ECO:0000313" key="6">
    <source>
        <dbReference type="Proteomes" id="UP000007488"/>
    </source>
</evidence>